<organism evidence="1 2">
    <name type="scientific">Trichocladium antarcticum</name>
    <dbReference type="NCBI Taxonomy" id="1450529"/>
    <lineage>
        <taxon>Eukaryota</taxon>
        <taxon>Fungi</taxon>
        <taxon>Dikarya</taxon>
        <taxon>Ascomycota</taxon>
        <taxon>Pezizomycotina</taxon>
        <taxon>Sordariomycetes</taxon>
        <taxon>Sordariomycetidae</taxon>
        <taxon>Sordariales</taxon>
        <taxon>Chaetomiaceae</taxon>
        <taxon>Trichocladium</taxon>
    </lineage>
</organism>
<proteinExistence type="predicted"/>
<keyword evidence="2" id="KW-1185">Reference proteome</keyword>
<sequence length="52" mass="5836">AKIRAFVIELSLNVRSIVGKRKFLTPIERASIVLVAKFDYSLTAITCTVKRV</sequence>
<protein>
    <submittedName>
        <fullName evidence="1">Uncharacterized protein</fullName>
    </submittedName>
</protein>
<gene>
    <name evidence="1" type="ORF">BT67DRAFT_445235</name>
</gene>
<evidence type="ECO:0000313" key="2">
    <source>
        <dbReference type="Proteomes" id="UP001304895"/>
    </source>
</evidence>
<feature type="non-terminal residue" evidence="1">
    <location>
        <position position="1"/>
    </location>
</feature>
<dbReference type="EMBL" id="MU853430">
    <property type="protein sequence ID" value="KAK4130914.1"/>
    <property type="molecule type" value="Genomic_DNA"/>
</dbReference>
<reference evidence="1" key="2">
    <citation type="submission" date="2023-05" db="EMBL/GenBank/DDBJ databases">
        <authorList>
            <consortium name="Lawrence Berkeley National Laboratory"/>
            <person name="Steindorff A."/>
            <person name="Hensen N."/>
            <person name="Bonometti L."/>
            <person name="Westerberg I."/>
            <person name="Brannstrom I.O."/>
            <person name="Guillou S."/>
            <person name="Cros-Aarteil S."/>
            <person name="Calhoun S."/>
            <person name="Haridas S."/>
            <person name="Kuo A."/>
            <person name="Mondo S."/>
            <person name="Pangilinan J."/>
            <person name="Riley R."/>
            <person name="Labutti K."/>
            <person name="Andreopoulos B."/>
            <person name="Lipzen A."/>
            <person name="Chen C."/>
            <person name="Yanf M."/>
            <person name="Daum C."/>
            <person name="Ng V."/>
            <person name="Clum A."/>
            <person name="Ohm R."/>
            <person name="Martin F."/>
            <person name="Silar P."/>
            <person name="Natvig D."/>
            <person name="Lalanne C."/>
            <person name="Gautier V."/>
            <person name="Ament-Velasquez S.L."/>
            <person name="Kruys A."/>
            <person name="Hutchinson M.I."/>
            <person name="Powell A.J."/>
            <person name="Barry K."/>
            <person name="Miller A.N."/>
            <person name="Grigoriev I.V."/>
            <person name="Debuchy R."/>
            <person name="Gladieux P."/>
            <person name="Thoren M.H."/>
            <person name="Johannesson H."/>
        </authorList>
    </citation>
    <scope>NUCLEOTIDE SEQUENCE</scope>
    <source>
        <strain evidence="1">CBS 123565</strain>
    </source>
</reference>
<name>A0AAN6ZB38_9PEZI</name>
<comment type="caution">
    <text evidence="1">The sequence shown here is derived from an EMBL/GenBank/DDBJ whole genome shotgun (WGS) entry which is preliminary data.</text>
</comment>
<accession>A0AAN6ZB38</accession>
<dbReference type="AlphaFoldDB" id="A0AAN6ZB38"/>
<evidence type="ECO:0000313" key="1">
    <source>
        <dbReference type="EMBL" id="KAK4130914.1"/>
    </source>
</evidence>
<reference evidence="1" key="1">
    <citation type="journal article" date="2023" name="Mol. Phylogenet. Evol.">
        <title>Genome-scale phylogeny and comparative genomics of the fungal order Sordariales.</title>
        <authorList>
            <person name="Hensen N."/>
            <person name="Bonometti L."/>
            <person name="Westerberg I."/>
            <person name="Brannstrom I.O."/>
            <person name="Guillou S."/>
            <person name="Cros-Aarteil S."/>
            <person name="Calhoun S."/>
            <person name="Haridas S."/>
            <person name="Kuo A."/>
            <person name="Mondo S."/>
            <person name="Pangilinan J."/>
            <person name="Riley R."/>
            <person name="LaButti K."/>
            <person name="Andreopoulos B."/>
            <person name="Lipzen A."/>
            <person name="Chen C."/>
            <person name="Yan M."/>
            <person name="Daum C."/>
            <person name="Ng V."/>
            <person name="Clum A."/>
            <person name="Steindorff A."/>
            <person name="Ohm R.A."/>
            <person name="Martin F."/>
            <person name="Silar P."/>
            <person name="Natvig D.O."/>
            <person name="Lalanne C."/>
            <person name="Gautier V."/>
            <person name="Ament-Velasquez S.L."/>
            <person name="Kruys A."/>
            <person name="Hutchinson M.I."/>
            <person name="Powell A.J."/>
            <person name="Barry K."/>
            <person name="Miller A.N."/>
            <person name="Grigoriev I.V."/>
            <person name="Debuchy R."/>
            <person name="Gladieux P."/>
            <person name="Hiltunen Thoren M."/>
            <person name="Johannesson H."/>
        </authorList>
    </citation>
    <scope>NUCLEOTIDE SEQUENCE</scope>
    <source>
        <strain evidence="1">CBS 123565</strain>
    </source>
</reference>
<dbReference type="Proteomes" id="UP001304895">
    <property type="component" value="Unassembled WGS sequence"/>
</dbReference>